<feature type="region of interest" description="Disordered" evidence="2">
    <location>
        <begin position="491"/>
        <end position="528"/>
    </location>
</feature>
<gene>
    <name evidence="3" type="ORF">AB675_299</name>
</gene>
<dbReference type="Proteomes" id="UP000038010">
    <property type="component" value="Unassembled WGS sequence"/>
</dbReference>
<dbReference type="EMBL" id="LFJN01000001">
    <property type="protein sequence ID" value="KPI46056.1"/>
    <property type="molecule type" value="Genomic_DNA"/>
</dbReference>
<organism evidence="3 4">
    <name type="scientific">Cyphellophora attinorum</name>
    <dbReference type="NCBI Taxonomy" id="1664694"/>
    <lineage>
        <taxon>Eukaryota</taxon>
        <taxon>Fungi</taxon>
        <taxon>Dikarya</taxon>
        <taxon>Ascomycota</taxon>
        <taxon>Pezizomycotina</taxon>
        <taxon>Eurotiomycetes</taxon>
        <taxon>Chaetothyriomycetidae</taxon>
        <taxon>Chaetothyriales</taxon>
        <taxon>Cyphellophoraceae</taxon>
        <taxon>Cyphellophora</taxon>
    </lineage>
</organism>
<evidence type="ECO:0000256" key="1">
    <source>
        <dbReference type="SAM" id="Coils"/>
    </source>
</evidence>
<feature type="compositionally biased region" description="Low complexity" evidence="2">
    <location>
        <begin position="773"/>
        <end position="805"/>
    </location>
</feature>
<reference evidence="3 4" key="1">
    <citation type="submission" date="2015-06" db="EMBL/GenBank/DDBJ databases">
        <title>Draft genome of the ant-associated black yeast Phialophora attae CBS 131958.</title>
        <authorList>
            <person name="Moreno L.F."/>
            <person name="Stielow B.J."/>
            <person name="de Hoog S."/>
            <person name="Vicente V.A."/>
            <person name="Weiss V.A."/>
            <person name="de Vries M."/>
            <person name="Cruz L.M."/>
            <person name="Souza E.M."/>
        </authorList>
    </citation>
    <scope>NUCLEOTIDE SEQUENCE [LARGE SCALE GENOMIC DNA]</scope>
    <source>
        <strain evidence="3 4">CBS 131958</strain>
    </source>
</reference>
<accession>A0A0N1HYQ9</accession>
<feature type="coiled-coil region" evidence="1">
    <location>
        <begin position="42"/>
        <end position="69"/>
    </location>
</feature>
<feature type="compositionally biased region" description="Low complexity" evidence="2">
    <location>
        <begin position="512"/>
        <end position="528"/>
    </location>
</feature>
<evidence type="ECO:0000313" key="4">
    <source>
        <dbReference type="Proteomes" id="UP000038010"/>
    </source>
</evidence>
<feature type="compositionally biased region" description="Polar residues" evidence="2">
    <location>
        <begin position="859"/>
        <end position="874"/>
    </location>
</feature>
<dbReference type="OrthoDB" id="4111897at2759"/>
<sequence length="908" mass="101489">MAFNCGITDIAAAVRVAFIIYEYGFNADNAADVRWRAFQNDVRNFGTLLQRLEQSMQDAQSRYIDAGIQARAREAYDPSASALINERDALIGNFNDTLEACDTLLQEHIQFRDRHANAFESILWHVKQQESKMDRLRRRIDFHCEKIRLVIDRLSIDLLTRVDIRLNELIGTTDEILTITQDSNDEIRRLRQFLVGESNLSNGHVVADVHYATEAISERFENSFRTINSSGYSDEMLLQLSFDALHTAFDLFMLARNRDPHKYLLLLKSRWLISRMRSSEVYMRSVFYRHAINRIDQGIRMRIRYGQVTAFGEAVMLALPPEWCEIWPASDPVESIAATVPPEPNPLTPRANEEGVVRIELATDAGSPASFVTVYKHSDENFRIVKDAWTSTGQQVLAPQQVYTREDTLIPRYALPTLPLTAPEISIFCRNEITDFLFANEADLWRFQGALTGHDVAHHENNVLCQFGPSMDSFVCQGKAQLWQDPIVLESEPDMPSSPIPTSPDGTSDHGASASRSRRPSFAPSIARTNTITTTPEGWIADSIKLSALVLLTQLEHGRHRNCFAVIYIELVEGIHIDRNACRCKDDYSQCSKLVLSGVGRGQRQVPVRITVSDLDAQGNPNPNTFDILPFRRPRRPDYKAIKVRQTEHVVLKFADLSAKVAFDKALEFRLALRDRQRNNANLATNAFIHRSNRPLRREEYISQNLSRRASTASTTTSGARPSLQPPALPSHREAREDDPDQPRINDATRSSAAPAQPIPVPARADVFALASRGRGSGQTSGSTQSPSSSLNSSSRDVVRSAASATPIPQALDKQPTTTTTTNNSHPSLLQPPPNQFNLITKPPNTNTMAAYKSVNVASTPTSQRASVSSASEGQQAQKATKAQKALKAYRKFGEIMMGPTYRVSYAS</sequence>
<comment type="caution">
    <text evidence="3">The sequence shown here is derived from an EMBL/GenBank/DDBJ whole genome shotgun (WGS) entry which is preliminary data.</text>
</comment>
<proteinExistence type="predicted"/>
<protein>
    <submittedName>
        <fullName evidence="3">Uncharacterized protein</fullName>
    </submittedName>
</protein>
<feature type="region of interest" description="Disordered" evidence="2">
    <location>
        <begin position="705"/>
        <end position="761"/>
    </location>
</feature>
<name>A0A0N1HYQ9_9EURO</name>
<dbReference type="GeneID" id="28734884"/>
<dbReference type="VEuPathDB" id="FungiDB:AB675_299"/>
<feature type="compositionally biased region" description="Basic and acidic residues" evidence="2">
    <location>
        <begin position="731"/>
        <end position="744"/>
    </location>
</feature>
<keyword evidence="1" id="KW-0175">Coiled coil</keyword>
<evidence type="ECO:0000313" key="3">
    <source>
        <dbReference type="EMBL" id="KPI46056.1"/>
    </source>
</evidence>
<dbReference type="RefSeq" id="XP_018006019.1">
    <property type="nucleotide sequence ID" value="XM_018143015.1"/>
</dbReference>
<feature type="region of interest" description="Disordered" evidence="2">
    <location>
        <begin position="859"/>
        <end position="882"/>
    </location>
</feature>
<dbReference type="AlphaFoldDB" id="A0A0N1HYQ9"/>
<feature type="compositionally biased region" description="Low complexity" evidence="2">
    <location>
        <begin position="707"/>
        <end position="721"/>
    </location>
</feature>
<keyword evidence="4" id="KW-1185">Reference proteome</keyword>
<feature type="region of interest" description="Disordered" evidence="2">
    <location>
        <begin position="773"/>
        <end position="837"/>
    </location>
</feature>
<evidence type="ECO:0000256" key="2">
    <source>
        <dbReference type="SAM" id="MobiDB-lite"/>
    </source>
</evidence>